<feature type="chain" id="PRO_5034933354" evidence="1">
    <location>
        <begin position="21"/>
        <end position="298"/>
    </location>
</feature>
<dbReference type="GeneID" id="111134685"/>
<feature type="signal peptide" evidence="1">
    <location>
        <begin position="1"/>
        <end position="20"/>
    </location>
</feature>
<accession>A0A8B8EGA0</accession>
<organism evidence="2 3">
    <name type="scientific">Crassostrea virginica</name>
    <name type="common">Eastern oyster</name>
    <dbReference type="NCBI Taxonomy" id="6565"/>
    <lineage>
        <taxon>Eukaryota</taxon>
        <taxon>Metazoa</taxon>
        <taxon>Spiralia</taxon>
        <taxon>Lophotrochozoa</taxon>
        <taxon>Mollusca</taxon>
        <taxon>Bivalvia</taxon>
        <taxon>Autobranchia</taxon>
        <taxon>Pteriomorphia</taxon>
        <taxon>Ostreida</taxon>
        <taxon>Ostreoidea</taxon>
        <taxon>Ostreidae</taxon>
        <taxon>Crassostrea</taxon>
    </lineage>
</organism>
<evidence type="ECO:0000256" key="1">
    <source>
        <dbReference type="SAM" id="SignalP"/>
    </source>
</evidence>
<dbReference type="Proteomes" id="UP000694844">
    <property type="component" value="Chromosome 5"/>
</dbReference>
<keyword evidence="2" id="KW-1185">Reference proteome</keyword>
<dbReference type="RefSeq" id="XP_022339662.1">
    <property type="nucleotide sequence ID" value="XM_022483954.1"/>
</dbReference>
<evidence type="ECO:0000313" key="2">
    <source>
        <dbReference type="Proteomes" id="UP000694844"/>
    </source>
</evidence>
<sequence length="298" mass="31049">MSPVTLYIPIFVACFALNHGTPLNGGTDSLNLNFGDFPAPAPNAPDLQKAGLYQSSNTLGSEGTLSGALGNQNMIMEPSSGMDFGQSFGTSQSTGLGRQTGLGMRTGFNQNPSSMGLGVNTGFGDLGSVDSRQTGFGMSSRFDQNPSSMGLGVNTGFGDLGSVDGGMGSMGIGPMDVNSGFGNPSGSFGEIPEGVTDQGLDLSNTVGQTGRRGMSSNRFQTQRNVYMTGAPVVPGARGVTRNVSRRPMPVLRPPPVILLPPPQRRLFSLFGRRNPGVMPMSLIPLGPPMPIPYTPRQL</sequence>
<keyword evidence="1" id="KW-0732">Signal</keyword>
<dbReference type="AlphaFoldDB" id="A0A8B8EGA0"/>
<proteinExistence type="predicted"/>
<gene>
    <name evidence="3" type="primary">LOC111134685</name>
</gene>
<protein>
    <submittedName>
        <fullName evidence="3">Filaggrin-2-like isoform X2</fullName>
    </submittedName>
</protein>
<evidence type="ECO:0000313" key="3">
    <source>
        <dbReference type="RefSeq" id="XP_022339662.1"/>
    </source>
</evidence>
<name>A0A8B8EGA0_CRAVI</name>
<reference evidence="3" key="1">
    <citation type="submission" date="2025-08" db="UniProtKB">
        <authorList>
            <consortium name="RefSeq"/>
        </authorList>
    </citation>
    <scope>IDENTIFICATION</scope>
    <source>
        <tissue evidence="3">Whole sample</tissue>
    </source>
</reference>